<accession>A0A4S4LG42</accession>
<feature type="compositionally biased region" description="Basic and acidic residues" evidence="5">
    <location>
        <begin position="489"/>
        <end position="499"/>
    </location>
</feature>
<dbReference type="SMART" id="SM01313">
    <property type="entry name" value="Sec3-PIP2_bind"/>
    <property type="match status" value="1"/>
</dbReference>
<sequence length="1569" mass="172766">MSLTLHAAPSSAAPRGEAIMQPSYFTSSLFVDALRADVQELARAYSDDYYRLTSSTSTSAEALRPFVLFKGVWIRQGWQWLHLKVLEPRAQCTQQTETHIMRVIGLFGLYTFYMSQPSSSTPSIHRVTGIPIPIDNLETLLELPASLSNSEEHLRAYVLYVLHTLRPRFLILPSTTLHAQNPRSLPREMVNIEVETSESSNTGKRKTGRPSKAEKAQRVRAAVSGLDRWLDKSSYPAADMPAAADPAGAAGRVNEEVDSGPSTTHIMLSQRPVTSLNAYRAKKAEVLSALALEGSDALDRAAGRVLTRLKEIDAAAAGRGLEVGSEGGELSGIERVERAVAERRVLAVVKSRIIDSVFNKRNAASNGPGESYISHLKIWEIESGIDKPRYIILAGASSGSPLIHKSRVNPNGTFSVGKTWKLADLRGVEVPSPLEIHISFARTYVWQTESLRDQDRFLSTVVSLFKEYVGPISSLRISGFTPSTSARPPARDDLNELRSVKSNATIKDSRSNSRMNGFERTASPAPRSRSRAATGNGRPVSPAGSSRSTRIPSPLRAGTRPSSPRPSSPAISTTGVFSPQRSRRPSAATSASTRSFDSPPASQLPSIVVPRISPSPVPIPASRMKDSSPLRSKPIQAQVQSQDILSTSRSSLDVPSPPSSIPSSSAGVSTMSVTMSNSGASGPGSSSESPVSVYPSSDFAPPTNGSNSRMRRDSAAQRAPSPALSTVSYRSQRSRTAAPSPEPPLPTPTPMRITKLGVPPPLGSAHSSRRDPNARISFFDHANKALLDRLLFSSDVSTRGADKTEGTGEHEVDEGDEGVEGEWEEEGDSAVATLANIEEMLEGYEWIGDGISSRVRKGPAEHIESRLLDELILFERANIHSLLESDDDRMAKVLKGLDEAIAELDGMDKTVSSYKIHLNAVSDDIVYIQSQNRGLQVQTQNQQLLLNELEKLLVCRFSLVKKFRTSLMNVPSLFYRVANGSHEGIAKLEMAAIELYKALLAGRDNDMAATMERLEEYRTHNSQFCKRILDFMTIMFTAQGNMLLGETSGLGPSSEKGRLVIFNHQQIESYLERYCGLMLYMKEMDENKYSKTCAAYFSAASDLHSQQIKAFLTSYSKFIRQASEEEIEQAFASSVTKEGLVSGGLRRAGTVVRSPLELKKEKGKRSGGELKSFEVLDIVLEQIAPQVQRERAFIADFLLIDDAAITFADYVALDHYFRRQAAQYAGLSNTTMKLVRGAMDLIFGFLPTELKAFIDAALAKDNMQIVGVIASIERAIVDAEAHGNPFFAIALDKQHQRLKAIFDRHVDEQIKGVEQTQLDAKKRRGVAHFIRYFPVYVSRIESQLVGADDLEIKGNIDIAYDRIVQSMFDCLKQMAKMDGEQGEDKGQLNYHVILIENMHHFIAEISQMNISAVNSFKKRAEVIYDESLAAYVKIVMRRSFSKIIDYFDGVERMLKTTAPTEVSKNSSYNRSALKRVVKEFNSKDVRKNIDALFKRVEKHFTDSDAPEAASGLAAGTVMVGVWKACEDELLRMTDFYTKQISHCYKGSGVALEYTRVDVEAAFKRHRVGA</sequence>
<keyword evidence="3" id="KW-0268">Exocytosis</keyword>
<evidence type="ECO:0000259" key="6">
    <source>
        <dbReference type="SMART" id="SM01313"/>
    </source>
</evidence>
<comment type="caution">
    <text evidence="7">The sequence shown here is derived from an EMBL/GenBank/DDBJ whole genome shotgun (WGS) entry which is preliminary data.</text>
</comment>
<evidence type="ECO:0000256" key="3">
    <source>
        <dbReference type="ARBA" id="ARBA00022483"/>
    </source>
</evidence>
<dbReference type="InterPro" id="IPR019160">
    <property type="entry name" value="Sec3_CC"/>
</dbReference>
<dbReference type="GO" id="GO:0005886">
    <property type="term" value="C:plasma membrane"/>
    <property type="evidence" value="ECO:0007669"/>
    <property type="project" value="TreeGrafter"/>
</dbReference>
<dbReference type="Pfam" id="PF20654">
    <property type="entry name" value="Sec3_C-term"/>
    <property type="match status" value="1"/>
</dbReference>
<dbReference type="GO" id="GO:0000145">
    <property type="term" value="C:exocyst"/>
    <property type="evidence" value="ECO:0007669"/>
    <property type="project" value="InterPro"/>
</dbReference>
<dbReference type="Pfam" id="PF09763">
    <property type="entry name" value="Sec3_CC"/>
    <property type="match status" value="1"/>
</dbReference>
<dbReference type="OrthoDB" id="27109at2759"/>
<dbReference type="GO" id="GO:0005546">
    <property type="term" value="F:phosphatidylinositol-4,5-bisphosphate binding"/>
    <property type="evidence" value="ECO:0007669"/>
    <property type="project" value="TreeGrafter"/>
</dbReference>
<dbReference type="PANTHER" id="PTHR16092:SF14">
    <property type="entry name" value="EXOCYST COMPLEX COMPONENT 1 ISOFORM X1"/>
    <property type="match status" value="1"/>
</dbReference>
<keyword evidence="2" id="KW-0813">Transport</keyword>
<feature type="compositionally biased region" description="Polar residues" evidence="5">
    <location>
        <begin position="723"/>
        <end position="735"/>
    </location>
</feature>
<dbReference type="Gene3D" id="2.30.29.90">
    <property type="match status" value="1"/>
</dbReference>
<evidence type="ECO:0000256" key="2">
    <source>
        <dbReference type="ARBA" id="ARBA00022448"/>
    </source>
</evidence>
<dbReference type="PANTHER" id="PTHR16092">
    <property type="entry name" value="SEC3/SYNTAXIN-RELATED"/>
    <property type="match status" value="1"/>
</dbReference>
<dbReference type="GO" id="GO:0006887">
    <property type="term" value="P:exocytosis"/>
    <property type="evidence" value="ECO:0007669"/>
    <property type="project" value="UniProtKB-KW"/>
</dbReference>
<feature type="compositionally biased region" description="Polar residues" evidence="5">
    <location>
        <begin position="666"/>
        <end position="675"/>
    </location>
</feature>
<feature type="compositionally biased region" description="Acidic residues" evidence="5">
    <location>
        <begin position="811"/>
        <end position="825"/>
    </location>
</feature>
<gene>
    <name evidence="7" type="ORF">EW145_g1521</name>
</gene>
<dbReference type="GO" id="GO:0006893">
    <property type="term" value="P:Golgi to plasma membrane transport"/>
    <property type="evidence" value="ECO:0007669"/>
    <property type="project" value="TreeGrafter"/>
</dbReference>
<feature type="region of interest" description="Disordered" evidence="5">
    <location>
        <begin position="479"/>
        <end position="771"/>
    </location>
</feature>
<feature type="compositionally biased region" description="Low complexity" evidence="5">
    <location>
        <begin position="585"/>
        <end position="595"/>
    </location>
</feature>
<dbReference type="InterPro" id="IPR028258">
    <property type="entry name" value="Sec3-PIP2_bind"/>
</dbReference>
<feature type="region of interest" description="Disordered" evidence="5">
    <location>
        <begin position="194"/>
        <end position="217"/>
    </location>
</feature>
<dbReference type="EMBL" id="SGPK01000043">
    <property type="protein sequence ID" value="THH10168.1"/>
    <property type="molecule type" value="Genomic_DNA"/>
</dbReference>
<keyword evidence="8" id="KW-1185">Reference proteome</keyword>
<feature type="compositionally biased region" description="Basic and acidic residues" evidence="5">
    <location>
        <begin position="800"/>
        <end position="810"/>
    </location>
</feature>
<reference evidence="7 8" key="1">
    <citation type="submission" date="2019-02" db="EMBL/GenBank/DDBJ databases">
        <title>Genome sequencing of the rare red list fungi Phellinidium pouzarii.</title>
        <authorList>
            <person name="Buettner E."/>
            <person name="Kellner H."/>
        </authorList>
    </citation>
    <scope>NUCLEOTIDE SEQUENCE [LARGE SCALE GENOMIC DNA]</scope>
    <source>
        <strain evidence="7 8">DSM 108285</strain>
    </source>
</reference>
<proteinExistence type="inferred from homology"/>
<comment type="similarity">
    <text evidence="1">Belongs to the SEC3 family.</text>
</comment>
<evidence type="ECO:0000256" key="5">
    <source>
        <dbReference type="SAM" id="MobiDB-lite"/>
    </source>
</evidence>
<dbReference type="InterPro" id="IPR048628">
    <property type="entry name" value="Sec3_C"/>
</dbReference>
<feature type="compositionally biased region" description="Low complexity" evidence="5">
    <location>
        <begin position="676"/>
        <end position="697"/>
    </location>
</feature>
<feature type="compositionally biased region" description="Pro residues" evidence="5">
    <location>
        <begin position="740"/>
        <end position="749"/>
    </location>
</feature>
<protein>
    <recommendedName>
        <fullName evidence="6">Exocyst complex component Sec3 PIP2-binding N-terminal domain-containing protein</fullName>
    </recommendedName>
</protein>
<feature type="region of interest" description="Disordered" evidence="5">
    <location>
        <begin position="798"/>
        <end position="825"/>
    </location>
</feature>
<dbReference type="Proteomes" id="UP000308199">
    <property type="component" value="Unassembled WGS sequence"/>
</dbReference>
<keyword evidence="4" id="KW-0175">Coiled coil</keyword>
<dbReference type="Pfam" id="PF15277">
    <property type="entry name" value="Sec3-PIP2_bind"/>
    <property type="match status" value="1"/>
</dbReference>
<evidence type="ECO:0000256" key="1">
    <source>
        <dbReference type="ARBA" id="ARBA00006518"/>
    </source>
</evidence>
<evidence type="ECO:0000256" key="4">
    <source>
        <dbReference type="ARBA" id="ARBA00023054"/>
    </source>
</evidence>
<feature type="domain" description="Exocyst complex component Sec3 PIP2-binding N-terminal" evidence="6">
    <location>
        <begin position="384"/>
        <end position="468"/>
    </location>
</feature>
<evidence type="ECO:0000313" key="7">
    <source>
        <dbReference type="EMBL" id="THH10168.1"/>
    </source>
</evidence>
<feature type="compositionally biased region" description="Low complexity" evidence="5">
    <location>
        <begin position="520"/>
        <end position="534"/>
    </location>
</feature>
<evidence type="ECO:0000313" key="8">
    <source>
        <dbReference type="Proteomes" id="UP000308199"/>
    </source>
</evidence>
<name>A0A4S4LG42_9AGAM</name>
<organism evidence="7 8">
    <name type="scientific">Phellinidium pouzarii</name>
    <dbReference type="NCBI Taxonomy" id="167371"/>
    <lineage>
        <taxon>Eukaryota</taxon>
        <taxon>Fungi</taxon>
        <taxon>Dikarya</taxon>
        <taxon>Basidiomycota</taxon>
        <taxon>Agaricomycotina</taxon>
        <taxon>Agaricomycetes</taxon>
        <taxon>Hymenochaetales</taxon>
        <taxon>Hymenochaetaceae</taxon>
        <taxon>Phellinidium</taxon>
    </lineage>
</organism>
<feature type="compositionally biased region" description="Polar residues" evidence="5">
    <location>
        <begin position="635"/>
        <end position="647"/>
    </location>
</feature>